<dbReference type="EMBL" id="CM040464">
    <property type="protein sequence ID" value="MCI4383700.1"/>
    <property type="molecule type" value="Genomic_DNA"/>
</dbReference>
<comment type="caution">
    <text evidence="1">The sequence shown here is derived from an EMBL/GenBank/DDBJ whole genome shotgun (WGS) entry which is preliminary data.</text>
</comment>
<organism evidence="1 2">
    <name type="scientific">Pangasianodon gigas</name>
    <name type="common">Mekong giant catfish</name>
    <name type="synonym">Pangasius gigas</name>
    <dbReference type="NCBI Taxonomy" id="30993"/>
    <lineage>
        <taxon>Eukaryota</taxon>
        <taxon>Metazoa</taxon>
        <taxon>Chordata</taxon>
        <taxon>Craniata</taxon>
        <taxon>Vertebrata</taxon>
        <taxon>Euteleostomi</taxon>
        <taxon>Actinopterygii</taxon>
        <taxon>Neopterygii</taxon>
        <taxon>Teleostei</taxon>
        <taxon>Ostariophysi</taxon>
        <taxon>Siluriformes</taxon>
        <taxon>Pangasiidae</taxon>
        <taxon>Pangasianodon</taxon>
    </lineage>
</organism>
<evidence type="ECO:0000313" key="2">
    <source>
        <dbReference type="Proteomes" id="UP000829447"/>
    </source>
</evidence>
<name>A0ACC5WZJ0_PANGG</name>
<reference evidence="1 2" key="1">
    <citation type="journal article" date="2022" name="bioRxiv">
        <title>An ancient truncated duplication of the anti-Mullerian hormone receptor type 2 gene is a potential conserved master sex determinant in the Pangasiidae catfish family.</title>
        <authorList>
            <person name="Wen M."/>
            <person name="Pan Q."/>
            <person name="Jouanno E."/>
            <person name="Montfort J."/>
            <person name="Zahm M."/>
            <person name="Cabau C."/>
            <person name="Klopp C."/>
            <person name="Iampietro C."/>
            <person name="Roques C."/>
            <person name="Bouchez O."/>
            <person name="Castinel A."/>
            <person name="Donnadieu C."/>
            <person name="Parrinello H."/>
            <person name="Poncet C."/>
            <person name="Belmonte E."/>
            <person name="Gautier V."/>
            <person name="Avarre J.-C."/>
            <person name="Dugue R."/>
            <person name="Gustiano R."/>
            <person name="Ha T.T.T."/>
            <person name="Campet M."/>
            <person name="Sriphairoj K."/>
            <person name="Ribolli J."/>
            <person name="de Almeida F.L."/>
            <person name="Desvignes T."/>
            <person name="Postlethwait J.H."/>
            <person name="Bucao C.F."/>
            <person name="Robinson-Rechavi M."/>
            <person name="Bobe J."/>
            <person name="Herpin A."/>
            <person name="Guiguen Y."/>
        </authorList>
    </citation>
    <scope>NUCLEOTIDE SEQUENCE [LARGE SCALE GENOMIC DNA]</scope>
    <source>
        <strain evidence="1">YG-Dec2019</strain>
    </source>
</reference>
<sequence length="89" mass="11086">MKKNFTFQHYSDPKHKSKSTKEWLQRKKVNILEWPSQSPDLNPIENLRKDIRFRFDRKERERAGHKLLFRRKFRLEVCFLFSDTSIERF</sequence>
<dbReference type="Proteomes" id="UP000829447">
    <property type="component" value="Linkage Group LG11"/>
</dbReference>
<evidence type="ECO:0000313" key="1">
    <source>
        <dbReference type="EMBL" id="MCI4383700.1"/>
    </source>
</evidence>
<gene>
    <name evidence="1" type="ORF">PGIGA_G00029470</name>
</gene>
<proteinExistence type="predicted"/>
<accession>A0ACC5WZJ0</accession>
<keyword evidence="2" id="KW-1185">Reference proteome</keyword>
<protein>
    <submittedName>
        <fullName evidence="1">Uncharacterized protein</fullName>
    </submittedName>
</protein>